<organism evidence="2 3">
    <name type="scientific">Gallibacter intestinalis</name>
    <dbReference type="NCBI Taxonomy" id="2779356"/>
    <lineage>
        <taxon>Bacteria</taxon>
        <taxon>Bacillati</taxon>
        <taxon>Bacillota</taxon>
        <taxon>Clostridia</taxon>
        <taxon>Eubacteriales</taxon>
        <taxon>Eubacteriaceae</taxon>
        <taxon>Gallibacter</taxon>
    </lineage>
</organism>
<name>A0ABR9QX16_9FIRM</name>
<protein>
    <submittedName>
        <fullName evidence="2">Uncharacterized protein</fullName>
    </submittedName>
</protein>
<proteinExistence type="predicted"/>
<feature type="transmembrane region" description="Helical" evidence="1">
    <location>
        <begin position="51"/>
        <end position="69"/>
    </location>
</feature>
<accession>A0ABR9QX16</accession>
<reference evidence="2 3" key="1">
    <citation type="submission" date="2020-10" db="EMBL/GenBank/DDBJ databases">
        <title>ChiBAC.</title>
        <authorList>
            <person name="Zenner C."/>
            <person name="Hitch T.C.A."/>
            <person name="Clavel T."/>
        </authorList>
    </citation>
    <scope>NUCLEOTIDE SEQUENCE [LARGE SCALE GENOMIC DNA]</scope>
    <source>
        <strain evidence="2 3">DSM 108706</strain>
    </source>
</reference>
<evidence type="ECO:0000256" key="1">
    <source>
        <dbReference type="SAM" id="Phobius"/>
    </source>
</evidence>
<dbReference type="Proteomes" id="UP001516588">
    <property type="component" value="Unassembled WGS sequence"/>
</dbReference>
<dbReference type="EMBL" id="JADCKA010000004">
    <property type="protein sequence ID" value="MBE5035408.1"/>
    <property type="molecule type" value="Genomic_DNA"/>
</dbReference>
<keyword evidence="3" id="KW-1185">Reference proteome</keyword>
<evidence type="ECO:0000313" key="2">
    <source>
        <dbReference type="EMBL" id="MBE5035408.1"/>
    </source>
</evidence>
<keyword evidence="1" id="KW-0472">Membrane</keyword>
<keyword evidence="1" id="KW-1133">Transmembrane helix</keyword>
<sequence length="74" mass="8527">MLIFTWQLAEAGDFSDVIDEGLASKALILGLILFVMNLWEFFIYANDVTQIILHAITLIVPYYYLPNAFRNIRS</sequence>
<feature type="transmembrane region" description="Helical" evidence="1">
    <location>
        <begin position="26"/>
        <end position="45"/>
    </location>
</feature>
<evidence type="ECO:0000313" key="3">
    <source>
        <dbReference type="Proteomes" id="UP001516588"/>
    </source>
</evidence>
<comment type="caution">
    <text evidence="2">The sequence shown here is derived from an EMBL/GenBank/DDBJ whole genome shotgun (WGS) entry which is preliminary data.</text>
</comment>
<keyword evidence="1" id="KW-0812">Transmembrane</keyword>
<gene>
    <name evidence="2" type="ORF">INF20_03815</name>
</gene>
<dbReference type="RefSeq" id="WP_226385054.1">
    <property type="nucleotide sequence ID" value="NZ_JADCKA010000004.1"/>
</dbReference>